<keyword evidence="2" id="KW-0547">Nucleotide-binding</keyword>
<evidence type="ECO:0000313" key="2">
    <source>
        <dbReference type="EMBL" id="RIQ12887.1"/>
    </source>
</evidence>
<dbReference type="AlphaFoldDB" id="A0A658ICC8"/>
<dbReference type="RefSeq" id="WP_119529011.1">
    <property type="nucleotide sequence ID" value="NZ_QWJV01000413.1"/>
</dbReference>
<reference evidence="2" key="1">
    <citation type="submission" date="2018-08" db="EMBL/GenBank/DDBJ databases">
        <title>Whole genome sequencing of Salmonella enterica serotype newport.</title>
        <authorList>
            <person name="Bell R."/>
        </authorList>
    </citation>
    <scope>NUCLEOTIDE SEQUENCE [LARGE SCALE GENOMIC DNA]</scope>
    <source>
        <strain evidence="2">CFSAN000835</strain>
    </source>
</reference>
<gene>
    <name evidence="2" type="ORF">DLN06_27600</name>
</gene>
<dbReference type="GO" id="GO:0016887">
    <property type="term" value="F:ATP hydrolysis activity"/>
    <property type="evidence" value="ECO:0007669"/>
    <property type="project" value="InterPro"/>
</dbReference>
<accession>A0A658ICC8</accession>
<dbReference type="GO" id="GO:0015421">
    <property type="term" value="F:ABC-type oligopeptide transporter activity"/>
    <property type="evidence" value="ECO:0007669"/>
    <property type="project" value="TreeGrafter"/>
</dbReference>
<dbReference type="InterPro" id="IPR003439">
    <property type="entry name" value="ABC_transporter-like_ATP-bd"/>
</dbReference>
<feature type="domain" description="ABC transporter" evidence="1">
    <location>
        <begin position="28"/>
        <end position="71"/>
    </location>
</feature>
<dbReference type="InterPro" id="IPR027417">
    <property type="entry name" value="P-loop_NTPase"/>
</dbReference>
<dbReference type="EMBL" id="QWJV01000413">
    <property type="protein sequence ID" value="RIQ12887.1"/>
    <property type="molecule type" value="Genomic_DNA"/>
</dbReference>
<keyword evidence="2" id="KW-0067">ATP-binding</keyword>
<comment type="caution">
    <text evidence="2">The sequence shown here is derived from an EMBL/GenBank/DDBJ whole genome shotgun (WGS) entry which is preliminary data.</text>
</comment>
<dbReference type="GO" id="GO:0090374">
    <property type="term" value="P:oligopeptide export from mitochondrion"/>
    <property type="evidence" value="ECO:0007669"/>
    <property type="project" value="TreeGrafter"/>
</dbReference>
<dbReference type="SUPFAM" id="SSF52540">
    <property type="entry name" value="P-loop containing nucleoside triphosphate hydrolases"/>
    <property type="match status" value="1"/>
</dbReference>
<protein>
    <submittedName>
        <fullName evidence="2">ATP-binding cassette domain-containing protein</fullName>
    </submittedName>
</protein>
<dbReference type="PANTHER" id="PTHR43394">
    <property type="entry name" value="ATP-DEPENDENT PERMEASE MDL1, MITOCHONDRIAL"/>
    <property type="match status" value="1"/>
</dbReference>
<sequence>NIARFNDIDSEKVIEAAKLAGVHELILRFPDGYNTVLGSSGVGLSGGQKQRIGLARALYGIPSLVVLDEPDSSLDDAGKKALDQAITSLRRRNKTVILITHRTSLLSMTSKLLLLVNGNVNAFGPTQQVLQRLKDAQKMSKFQQPVTPIVARDRKTD</sequence>
<dbReference type="Gene3D" id="3.40.50.300">
    <property type="entry name" value="P-loop containing nucleotide triphosphate hydrolases"/>
    <property type="match status" value="1"/>
</dbReference>
<proteinExistence type="predicted"/>
<organism evidence="2">
    <name type="scientific">Salmonella enterica subsp. enterica serovar Newport str. CFSAN000835</name>
    <dbReference type="NCBI Taxonomy" id="1299174"/>
    <lineage>
        <taxon>Bacteria</taxon>
        <taxon>Pseudomonadati</taxon>
        <taxon>Pseudomonadota</taxon>
        <taxon>Gammaproteobacteria</taxon>
        <taxon>Enterobacterales</taxon>
        <taxon>Enterobacteriaceae</taxon>
        <taxon>Salmonella</taxon>
    </lineage>
</organism>
<evidence type="ECO:0000259" key="1">
    <source>
        <dbReference type="Pfam" id="PF00005"/>
    </source>
</evidence>
<dbReference type="GO" id="GO:0005524">
    <property type="term" value="F:ATP binding"/>
    <property type="evidence" value="ECO:0007669"/>
    <property type="project" value="UniProtKB-KW"/>
</dbReference>
<name>A0A658ICC8_SALNE</name>
<dbReference type="Pfam" id="PF00005">
    <property type="entry name" value="ABC_tran"/>
    <property type="match status" value="1"/>
</dbReference>
<dbReference type="Proteomes" id="UP000839534">
    <property type="component" value="Unassembled WGS sequence"/>
</dbReference>
<feature type="non-terminal residue" evidence="2">
    <location>
        <position position="1"/>
    </location>
</feature>
<dbReference type="PANTHER" id="PTHR43394:SF1">
    <property type="entry name" value="ATP-BINDING CASSETTE SUB-FAMILY B MEMBER 10, MITOCHONDRIAL"/>
    <property type="match status" value="1"/>
</dbReference>
<dbReference type="InterPro" id="IPR039421">
    <property type="entry name" value="Type_1_exporter"/>
</dbReference>